<dbReference type="SMART" id="SM00421">
    <property type="entry name" value="HTH_LUXR"/>
    <property type="match status" value="1"/>
</dbReference>
<evidence type="ECO:0000259" key="1">
    <source>
        <dbReference type="SMART" id="SM00421"/>
    </source>
</evidence>
<proteinExistence type="predicted"/>
<dbReference type="RefSeq" id="WP_188702553.1">
    <property type="nucleotide sequence ID" value="NZ_BMLX01000001.1"/>
</dbReference>
<protein>
    <submittedName>
        <fullName evidence="2">LuxR family transcriptional regulator</fullName>
    </submittedName>
</protein>
<dbReference type="InterPro" id="IPR036388">
    <property type="entry name" value="WH-like_DNA-bd_sf"/>
</dbReference>
<comment type="caution">
    <text evidence="2">The sequence shown here is derived from an EMBL/GenBank/DDBJ whole genome shotgun (WGS) entry which is preliminary data.</text>
</comment>
<dbReference type="Proteomes" id="UP000637267">
    <property type="component" value="Unassembled WGS sequence"/>
</dbReference>
<dbReference type="Gene3D" id="1.10.10.10">
    <property type="entry name" value="Winged helix-like DNA-binding domain superfamily/Winged helix DNA-binding domain"/>
    <property type="match status" value="1"/>
</dbReference>
<organism evidence="2 3">
    <name type="scientific">Silvimonas iriomotensis</name>
    <dbReference type="NCBI Taxonomy" id="449662"/>
    <lineage>
        <taxon>Bacteria</taxon>
        <taxon>Pseudomonadati</taxon>
        <taxon>Pseudomonadota</taxon>
        <taxon>Betaproteobacteria</taxon>
        <taxon>Neisseriales</taxon>
        <taxon>Chitinibacteraceae</taxon>
        <taxon>Silvimonas</taxon>
    </lineage>
</organism>
<gene>
    <name evidence="2" type="ORF">GCM10010970_07990</name>
</gene>
<dbReference type="InterPro" id="IPR016032">
    <property type="entry name" value="Sig_transdc_resp-reg_C-effctor"/>
</dbReference>
<accession>A0ABQ2P696</accession>
<dbReference type="SUPFAM" id="SSF46894">
    <property type="entry name" value="C-terminal effector domain of the bipartite response regulators"/>
    <property type="match status" value="1"/>
</dbReference>
<evidence type="ECO:0000313" key="3">
    <source>
        <dbReference type="Proteomes" id="UP000637267"/>
    </source>
</evidence>
<reference evidence="3" key="1">
    <citation type="journal article" date="2019" name="Int. J. Syst. Evol. Microbiol.">
        <title>The Global Catalogue of Microorganisms (GCM) 10K type strain sequencing project: providing services to taxonomists for standard genome sequencing and annotation.</title>
        <authorList>
            <consortium name="The Broad Institute Genomics Platform"/>
            <consortium name="The Broad Institute Genome Sequencing Center for Infectious Disease"/>
            <person name="Wu L."/>
            <person name="Ma J."/>
        </authorList>
    </citation>
    <scope>NUCLEOTIDE SEQUENCE [LARGE SCALE GENOMIC DNA]</scope>
    <source>
        <strain evidence="3">CGMCC 1.8859</strain>
    </source>
</reference>
<keyword evidence="3" id="KW-1185">Reference proteome</keyword>
<sequence>MTLSASEVIDSIYAAVERPSLMADTVGKIALLGGGYVGQYIKMDVPGRQVISACVSDGSLAESDQAYSSYFASIDPRVAWFVSGEIGDWRPDQFRFDEQFVKSSELYNEFLKPYGAKRVAANCIRRSGRVYEAVTIARRYDAGNYDDGNLQVLNSFSMHLVRAATLRARLAELEEQHAAAEEALKRMPYGAIWVDATQRVVWMSPPAMTYLSMADGIKVSAQRLSSPDAKSASRINLALKRATNPYGSEGSWFTVARSKQATPWLVSIIPSSNPPECDKGYRGPYALVIIQDGAGPALPHARQLQLMYGLTSAEARLALGLLQNTTVKAYAEKNQISASTVRTHLRQLLAKTGTHRQAELLRVLGLPLPMQLPGTPQRQ</sequence>
<dbReference type="EMBL" id="BMLX01000001">
    <property type="protein sequence ID" value="GGP18909.1"/>
    <property type="molecule type" value="Genomic_DNA"/>
</dbReference>
<evidence type="ECO:0000313" key="2">
    <source>
        <dbReference type="EMBL" id="GGP18909.1"/>
    </source>
</evidence>
<feature type="domain" description="HTH luxR-type" evidence="1">
    <location>
        <begin position="307"/>
        <end position="364"/>
    </location>
</feature>
<dbReference type="InterPro" id="IPR000792">
    <property type="entry name" value="Tscrpt_reg_LuxR_C"/>
</dbReference>
<name>A0ABQ2P696_9NEIS</name>